<dbReference type="EMBL" id="BMLF01000008">
    <property type="protein sequence ID" value="GGM15892.1"/>
    <property type="molecule type" value="Genomic_DNA"/>
</dbReference>
<dbReference type="InterPro" id="IPR001753">
    <property type="entry name" value="Enoyl-CoA_hydra/iso"/>
</dbReference>
<accession>A0A917TAJ4</accession>
<evidence type="ECO:0000313" key="4">
    <source>
        <dbReference type="Proteomes" id="UP000649829"/>
    </source>
</evidence>
<organism evidence="3 4">
    <name type="scientific">Pseudooceanicola nanhaiensis</name>
    <dbReference type="NCBI Taxonomy" id="375761"/>
    <lineage>
        <taxon>Bacteria</taxon>
        <taxon>Pseudomonadati</taxon>
        <taxon>Pseudomonadota</taxon>
        <taxon>Alphaproteobacteria</taxon>
        <taxon>Rhodobacterales</taxon>
        <taxon>Paracoccaceae</taxon>
        <taxon>Pseudooceanicola</taxon>
    </lineage>
</organism>
<reference evidence="3" key="1">
    <citation type="journal article" date="2014" name="Int. J. Syst. Evol. Microbiol.">
        <title>Complete genome sequence of Corynebacterium casei LMG S-19264T (=DSM 44701T), isolated from a smear-ripened cheese.</title>
        <authorList>
            <consortium name="US DOE Joint Genome Institute (JGI-PGF)"/>
            <person name="Walter F."/>
            <person name="Albersmeier A."/>
            <person name="Kalinowski J."/>
            <person name="Ruckert C."/>
        </authorList>
    </citation>
    <scope>NUCLEOTIDE SEQUENCE</scope>
    <source>
        <strain evidence="3">CGMCC 1.6293</strain>
    </source>
</reference>
<dbReference type="Proteomes" id="UP000649829">
    <property type="component" value="Unassembled WGS sequence"/>
</dbReference>
<evidence type="ECO:0000313" key="3">
    <source>
        <dbReference type="EMBL" id="GGM15892.1"/>
    </source>
</evidence>
<evidence type="ECO:0000256" key="1">
    <source>
        <dbReference type="ARBA" id="ARBA00005254"/>
    </source>
</evidence>
<dbReference type="PANTHER" id="PTHR43802:SF1">
    <property type="entry name" value="IP11341P-RELATED"/>
    <property type="match status" value="1"/>
</dbReference>
<comment type="similarity">
    <text evidence="1 2">Belongs to the enoyl-CoA hydratase/isomerase family.</text>
</comment>
<dbReference type="PANTHER" id="PTHR43802">
    <property type="entry name" value="ENOYL-COA HYDRATASE"/>
    <property type="match status" value="1"/>
</dbReference>
<gene>
    <name evidence="3" type="ORF">GCM10011534_42320</name>
</gene>
<name>A0A917TAJ4_9RHOB</name>
<dbReference type="RefSeq" id="WP_028288647.1">
    <property type="nucleotide sequence ID" value="NZ_BMLF01000008.1"/>
</dbReference>
<reference evidence="3" key="2">
    <citation type="submission" date="2020-09" db="EMBL/GenBank/DDBJ databases">
        <authorList>
            <person name="Sun Q."/>
            <person name="Zhou Y."/>
        </authorList>
    </citation>
    <scope>NUCLEOTIDE SEQUENCE</scope>
    <source>
        <strain evidence="3">CGMCC 1.6293</strain>
    </source>
</reference>
<dbReference type="Pfam" id="PF00378">
    <property type="entry name" value="ECH_1"/>
    <property type="match status" value="1"/>
</dbReference>
<dbReference type="InterPro" id="IPR018376">
    <property type="entry name" value="Enoyl-CoA_hyd/isom_CS"/>
</dbReference>
<dbReference type="AlphaFoldDB" id="A0A917TAJ4"/>
<dbReference type="CDD" id="cd06558">
    <property type="entry name" value="crotonase-like"/>
    <property type="match status" value="1"/>
</dbReference>
<dbReference type="Gene3D" id="3.90.226.10">
    <property type="entry name" value="2-enoyl-CoA Hydratase, Chain A, domain 1"/>
    <property type="match status" value="1"/>
</dbReference>
<sequence length="260" mass="27840">MPDTIKIYKENATLVLELARPKVFNCLSMQVFAELRDGLTTAEKDKSIRAVLIRAEGKHFCTGAQLGEVKEKIADKAELDGFLALGHEVLCRFEASRLPVVGQVQGLCLAGGLELALACDVVIAGRSATFGDQHAQFGLVPGWGGSARLPRAVGMGRAMDLFLSVRWLDAETAERWGLVNYVVDDSDLAATSLEYCAKLATRSGPGLAGMKQLAREGIDTSLDGALTLERLTAPDFLMSANVAEGIAAFEGKRDPVFPEA</sequence>
<evidence type="ECO:0000256" key="2">
    <source>
        <dbReference type="RuleBase" id="RU003707"/>
    </source>
</evidence>
<proteinExistence type="inferred from homology"/>
<dbReference type="SUPFAM" id="SSF52096">
    <property type="entry name" value="ClpP/crotonase"/>
    <property type="match status" value="1"/>
</dbReference>
<dbReference type="InterPro" id="IPR029045">
    <property type="entry name" value="ClpP/crotonase-like_dom_sf"/>
</dbReference>
<comment type="caution">
    <text evidence="3">The sequence shown here is derived from an EMBL/GenBank/DDBJ whole genome shotgun (WGS) entry which is preliminary data.</text>
</comment>
<dbReference type="GO" id="GO:0003824">
    <property type="term" value="F:catalytic activity"/>
    <property type="evidence" value="ECO:0007669"/>
    <property type="project" value="InterPro"/>
</dbReference>
<keyword evidence="4" id="KW-1185">Reference proteome</keyword>
<protein>
    <submittedName>
        <fullName evidence="3">Enoyl-CoA hydratase</fullName>
    </submittedName>
</protein>
<dbReference type="PROSITE" id="PS00166">
    <property type="entry name" value="ENOYL_COA_HYDRATASE"/>
    <property type="match status" value="1"/>
</dbReference>